<dbReference type="GeneID" id="37258284"/>
<evidence type="ECO:0000313" key="13">
    <source>
        <dbReference type="EMBL" id="CEI62209.1"/>
    </source>
</evidence>
<sequence length="336" mass="36272">MTSPLANIQLSPRESRVIGALLGVHAGDSLGATVEFSLNKAIARKYPNGLRDIVGGGPFRWPAGHATDDTDMTRGVLLAYHDRYYRGIEQDIARLAGDHFIDWLHGDWPEREKGSGPEDIGGTTRIGLDLYETTRDPDNAGGGQGGAGNGSLMRCIPTGLFQTDPKKLIEESQRISKITHDDTRCTISCAAYNTIVSKLIDQVPVQEAIKAGLAVAEKLEGEQGVVYEAIELGEELDIARMAREGPSPRLRGRCSGYVLESLSLAIAAILDQRSLEDIVVDVVSIGHDTDTNAAVAGGLLGARDGTEAIPPRWRSLLQFGDEFEMKALELLRPTQS</sequence>
<feature type="binding site" evidence="12">
    <location>
        <position position="68"/>
    </location>
    <ligand>
        <name>Mg(2+)</name>
        <dbReference type="ChEBI" id="CHEBI:18420"/>
        <label>1</label>
    </ligand>
</feature>
<dbReference type="PANTHER" id="PTHR16222">
    <property type="entry name" value="ADP-RIBOSYLGLYCOHYDROLASE"/>
    <property type="match status" value="1"/>
</dbReference>
<feature type="binding site" evidence="12">
    <location>
        <position position="288"/>
    </location>
    <ligand>
        <name>Mg(2+)</name>
        <dbReference type="ChEBI" id="CHEBI:18420"/>
        <label>1</label>
    </ligand>
</feature>
<dbReference type="Gene3D" id="1.10.4080.10">
    <property type="entry name" value="ADP-ribosylation/Crystallin J1"/>
    <property type="match status" value="1"/>
</dbReference>
<comment type="cofactor">
    <cofactor evidence="12">
        <name>Mg(2+)</name>
        <dbReference type="ChEBI" id="CHEBI:18420"/>
    </cofactor>
    <text evidence="12">Binds 2 magnesium ions per subunit.</text>
</comment>
<evidence type="ECO:0000256" key="5">
    <source>
        <dbReference type="ARBA" id="ARBA00042398"/>
    </source>
</evidence>
<evidence type="ECO:0000256" key="4">
    <source>
        <dbReference type="ARBA" id="ARBA00041057"/>
    </source>
</evidence>
<dbReference type="RefSeq" id="XP_025585929.1">
    <property type="nucleotide sequence ID" value="XM_025735199.2"/>
</dbReference>
<comment type="catalytic activity">
    <reaction evidence="11">
        <text>alpha-NAD(+) + H2O = ADP-D-ribose + nicotinamide + H(+)</text>
        <dbReference type="Rhea" id="RHEA:68792"/>
        <dbReference type="ChEBI" id="CHEBI:15377"/>
        <dbReference type="ChEBI" id="CHEBI:15378"/>
        <dbReference type="ChEBI" id="CHEBI:17154"/>
        <dbReference type="ChEBI" id="CHEBI:57967"/>
        <dbReference type="ChEBI" id="CHEBI:77017"/>
    </reaction>
</comment>
<evidence type="ECO:0000256" key="7">
    <source>
        <dbReference type="ARBA" id="ARBA00042722"/>
    </source>
</evidence>
<dbReference type="GO" id="GO:0046872">
    <property type="term" value="F:metal ion binding"/>
    <property type="evidence" value="ECO:0007669"/>
    <property type="project" value="UniProtKB-KW"/>
</dbReference>
<evidence type="ECO:0000256" key="2">
    <source>
        <dbReference type="ARBA" id="ARBA00012255"/>
    </source>
</evidence>
<evidence type="ECO:0000256" key="9">
    <source>
        <dbReference type="ARBA" id="ARBA00043187"/>
    </source>
</evidence>
<evidence type="ECO:0000256" key="11">
    <source>
        <dbReference type="ARBA" id="ARBA00049015"/>
    </source>
</evidence>
<keyword evidence="3" id="KW-0378">Hydrolase</keyword>
<feature type="binding site" evidence="12">
    <location>
        <position position="69"/>
    </location>
    <ligand>
        <name>Mg(2+)</name>
        <dbReference type="ChEBI" id="CHEBI:18420"/>
        <label>1</label>
    </ligand>
</feature>
<dbReference type="EC" id="3.2.1.143" evidence="2"/>
<evidence type="ECO:0000256" key="6">
    <source>
        <dbReference type="ARBA" id="ARBA00042471"/>
    </source>
</evidence>
<feature type="binding site" evidence="12">
    <location>
        <position position="291"/>
    </location>
    <ligand>
        <name>Mg(2+)</name>
        <dbReference type="ChEBI" id="CHEBI:18420"/>
        <label>1</label>
    </ligand>
</feature>
<dbReference type="InterPro" id="IPR005502">
    <property type="entry name" value="Ribosyl_crysJ1"/>
</dbReference>
<dbReference type="Pfam" id="PF03747">
    <property type="entry name" value="ADP_ribosyl_GH"/>
    <property type="match status" value="1"/>
</dbReference>
<evidence type="ECO:0000256" key="3">
    <source>
        <dbReference type="ARBA" id="ARBA00022801"/>
    </source>
</evidence>
<dbReference type="Proteomes" id="UP000245910">
    <property type="component" value="Chromosome II"/>
</dbReference>
<accession>A0A2L2SZ66</accession>
<protein>
    <recommendedName>
        <fullName evidence="4">ADP-ribosylhydrolase ARH3</fullName>
        <ecNumber evidence="2">3.2.1.143</ecNumber>
    </recommendedName>
    <alternativeName>
        <fullName evidence="5">ADP-ribose glycohydrolase ARH3</fullName>
    </alternativeName>
    <alternativeName>
        <fullName evidence="6">ADP-ribosylhydrolase 3</fullName>
    </alternativeName>
    <alternativeName>
        <fullName evidence="9">O-acetyl-ADP-ribose deacetylase ARH3</fullName>
    </alternativeName>
    <alternativeName>
        <fullName evidence="10">Poly(ADP-ribose) glycohydrolase ARH3</fullName>
    </alternativeName>
    <alternativeName>
        <fullName evidence="8">[Protein ADP-ribosylarginine] hydrolase-like protein 2</fullName>
    </alternativeName>
    <alternativeName>
        <fullName evidence="7">[Protein ADP-ribosylserine] hydrolase</fullName>
    </alternativeName>
</protein>
<evidence type="ECO:0000256" key="10">
    <source>
        <dbReference type="ARBA" id="ARBA00043193"/>
    </source>
</evidence>
<dbReference type="KEGG" id="fvn:FVRRES_06645"/>
<dbReference type="InterPro" id="IPR050792">
    <property type="entry name" value="ADP-ribosylglycohydrolase"/>
</dbReference>
<dbReference type="PANTHER" id="PTHR16222:SF24">
    <property type="entry name" value="ADP-RIBOSYLHYDROLASE ARH3"/>
    <property type="match status" value="1"/>
</dbReference>
<evidence type="ECO:0000256" key="8">
    <source>
        <dbReference type="ARBA" id="ARBA00042850"/>
    </source>
</evidence>
<comment type="similarity">
    <text evidence="1">Belongs to the ADP-ribosylglycohydrolase family.</text>
</comment>
<keyword evidence="12" id="KW-0479">Metal-binding</keyword>
<dbReference type="EMBL" id="LN649230">
    <property type="protein sequence ID" value="CEI62209.1"/>
    <property type="molecule type" value="Genomic_DNA"/>
</dbReference>
<keyword evidence="14" id="KW-1185">Reference proteome</keyword>
<keyword evidence="12" id="KW-0460">Magnesium</keyword>
<feature type="binding site" evidence="12">
    <location>
        <position position="67"/>
    </location>
    <ligand>
        <name>Mg(2+)</name>
        <dbReference type="ChEBI" id="CHEBI:18420"/>
        <label>1</label>
    </ligand>
</feature>
<dbReference type="AlphaFoldDB" id="A0A2L2SZ66"/>
<dbReference type="InterPro" id="IPR036705">
    <property type="entry name" value="Ribosyl_crysJ1_sf"/>
</dbReference>
<proteinExistence type="inferred from homology"/>
<evidence type="ECO:0000256" key="12">
    <source>
        <dbReference type="PIRSR" id="PIRSR605502-1"/>
    </source>
</evidence>
<name>A0A2L2SZ66_9HYPO</name>
<dbReference type="SUPFAM" id="SSF101478">
    <property type="entry name" value="ADP-ribosylglycohydrolase"/>
    <property type="match status" value="1"/>
</dbReference>
<dbReference type="OrthoDB" id="2021138at2759"/>
<evidence type="ECO:0000313" key="14">
    <source>
        <dbReference type="Proteomes" id="UP000245910"/>
    </source>
</evidence>
<evidence type="ECO:0000256" key="1">
    <source>
        <dbReference type="ARBA" id="ARBA00010702"/>
    </source>
</evidence>
<organism evidence="13 14">
    <name type="scientific">Fusarium venenatum</name>
    <dbReference type="NCBI Taxonomy" id="56646"/>
    <lineage>
        <taxon>Eukaryota</taxon>
        <taxon>Fungi</taxon>
        <taxon>Dikarya</taxon>
        <taxon>Ascomycota</taxon>
        <taxon>Pezizomycotina</taxon>
        <taxon>Sordariomycetes</taxon>
        <taxon>Hypocreomycetidae</taxon>
        <taxon>Hypocreales</taxon>
        <taxon>Nectriaceae</taxon>
        <taxon>Fusarium</taxon>
    </lineage>
</organism>
<feature type="binding site" evidence="12">
    <location>
        <position position="290"/>
    </location>
    <ligand>
        <name>Mg(2+)</name>
        <dbReference type="ChEBI" id="CHEBI:18420"/>
        <label>1</label>
    </ligand>
</feature>
<reference evidence="14" key="1">
    <citation type="submission" date="2014-10" db="EMBL/GenBank/DDBJ databases">
        <authorList>
            <person name="King R."/>
        </authorList>
    </citation>
    <scope>NUCLEOTIDE SEQUENCE [LARGE SCALE GENOMIC DNA]</scope>
    <source>
        <strain evidence="14">A3/5</strain>
    </source>
</reference>
<dbReference type="GO" id="GO:0004649">
    <property type="term" value="F:poly(ADP-ribose) glycohydrolase activity"/>
    <property type="evidence" value="ECO:0007669"/>
    <property type="project" value="UniProtKB-EC"/>
</dbReference>